<evidence type="ECO:0000256" key="2">
    <source>
        <dbReference type="ARBA" id="ARBA00073306"/>
    </source>
</evidence>
<evidence type="ECO:0000256" key="1">
    <source>
        <dbReference type="ARBA" id="ARBA00023002"/>
    </source>
</evidence>
<dbReference type="EMBL" id="JAKMXF010000309">
    <property type="protein sequence ID" value="KAI6650919.1"/>
    <property type="molecule type" value="Genomic_DNA"/>
</dbReference>
<dbReference type="SUPFAM" id="SSF51735">
    <property type="entry name" value="NAD(P)-binding Rossmann-fold domains"/>
    <property type="match status" value="1"/>
</dbReference>
<dbReference type="InterPro" id="IPR006139">
    <property type="entry name" value="D-isomer_2_OHA_DH_cat_dom"/>
</dbReference>
<evidence type="ECO:0000259" key="5">
    <source>
        <dbReference type="Pfam" id="PF02826"/>
    </source>
</evidence>
<dbReference type="InterPro" id="IPR006140">
    <property type="entry name" value="D-isomer_DH_NAD-bd"/>
</dbReference>
<dbReference type="AlphaFoldDB" id="A0AAV7JR12"/>
<comment type="caution">
    <text evidence="6">The sequence shown here is derived from an EMBL/GenBank/DDBJ whole genome shotgun (WGS) entry which is preliminary data.</text>
</comment>
<dbReference type="InterPro" id="IPR036291">
    <property type="entry name" value="NAD(P)-bd_dom_sf"/>
</dbReference>
<dbReference type="Gene3D" id="3.40.50.720">
    <property type="entry name" value="NAD(P)-binding Rossmann-like Domain"/>
    <property type="match status" value="2"/>
</dbReference>
<keyword evidence="1 3" id="KW-0560">Oxidoreductase</keyword>
<accession>A0AAV7JR12</accession>
<gene>
    <name evidence="6" type="ORF">LOD99_5759</name>
</gene>
<keyword evidence="7" id="KW-1185">Reference proteome</keyword>
<dbReference type="PANTHER" id="PTHR10996">
    <property type="entry name" value="2-HYDROXYACID DEHYDROGENASE-RELATED"/>
    <property type="match status" value="1"/>
</dbReference>
<dbReference type="Pfam" id="PF00389">
    <property type="entry name" value="2-Hacid_dh"/>
    <property type="match status" value="1"/>
</dbReference>
<reference evidence="6 7" key="1">
    <citation type="journal article" date="2023" name="BMC Biol.">
        <title>The compact genome of the sponge Oopsacas minuta (Hexactinellida) is lacking key metazoan core genes.</title>
        <authorList>
            <person name="Santini S."/>
            <person name="Schenkelaars Q."/>
            <person name="Jourda C."/>
            <person name="Duchesne M."/>
            <person name="Belahbib H."/>
            <person name="Rocher C."/>
            <person name="Selva M."/>
            <person name="Riesgo A."/>
            <person name="Vervoort M."/>
            <person name="Leys S.P."/>
            <person name="Kodjabachian L."/>
            <person name="Le Bivic A."/>
            <person name="Borchiellini C."/>
            <person name="Claverie J.M."/>
            <person name="Renard E."/>
        </authorList>
    </citation>
    <scope>NUCLEOTIDE SEQUENCE [LARGE SCALE GENOMIC DNA]</scope>
    <source>
        <strain evidence="6">SPO-2</strain>
    </source>
</reference>
<evidence type="ECO:0000259" key="4">
    <source>
        <dbReference type="Pfam" id="PF00389"/>
    </source>
</evidence>
<sequence>MDGQATPTKKYTAFLTRRLPEPAWKLLKSQNSNFNLIVRDSEEHIPYKELLESVVGIDVLLCLIPDQVDKKVIENAGPNLKMISTMSVGTDHIDLTTCKKYSIQVANAPGVLTDACADFTIGLLLSVSRRIVEGVARAQKGDWPPWHPLWMCGPSLNRSTVGIVGLGQIGQAVARRLIGFGVGRILYIANTPKPEFEKALGILEKTDLPTLLRNSDFILALCPLTSETRNLFDKNVFSQMKSTAIFINVSRGPVVNQDDLYEALVNKKILAAGIDVTTPEPLPPFHPLYQLDNCVITPHIASAEFESRNNLAILAVKNLLSGINEGVMQTPIDLSHL</sequence>
<dbReference type="SUPFAM" id="SSF52283">
    <property type="entry name" value="Formate/glycerate dehydrogenase catalytic domain-like"/>
    <property type="match status" value="1"/>
</dbReference>
<protein>
    <recommendedName>
        <fullName evidence="2">Glyoxylate reductase/hydroxypyruvate reductase</fullName>
    </recommendedName>
</protein>
<feature type="domain" description="D-isomer specific 2-hydroxyacid dehydrogenase catalytic" evidence="4">
    <location>
        <begin position="15"/>
        <end position="331"/>
    </location>
</feature>
<dbReference type="InterPro" id="IPR050223">
    <property type="entry name" value="D-isomer_2-hydroxyacid_DH"/>
</dbReference>
<dbReference type="GO" id="GO:0051287">
    <property type="term" value="F:NAD binding"/>
    <property type="evidence" value="ECO:0007669"/>
    <property type="project" value="InterPro"/>
</dbReference>
<dbReference type="CDD" id="cd05301">
    <property type="entry name" value="GDH"/>
    <property type="match status" value="1"/>
</dbReference>
<evidence type="ECO:0000313" key="6">
    <source>
        <dbReference type="EMBL" id="KAI6650919.1"/>
    </source>
</evidence>
<dbReference type="GO" id="GO:0005829">
    <property type="term" value="C:cytosol"/>
    <property type="evidence" value="ECO:0007669"/>
    <property type="project" value="TreeGrafter"/>
</dbReference>
<dbReference type="InterPro" id="IPR029753">
    <property type="entry name" value="D-isomer_DH_CS"/>
</dbReference>
<comment type="similarity">
    <text evidence="3">Belongs to the D-isomer specific 2-hydroxyacid dehydrogenase family.</text>
</comment>
<dbReference type="PANTHER" id="PTHR10996:SF277">
    <property type="entry name" value="GLYOXYLATE REDUCTASE_HYDROXYPYRUVATE REDUCTASE"/>
    <property type="match status" value="1"/>
</dbReference>
<organism evidence="6 7">
    <name type="scientific">Oopsacas minuta</name>
    <dbReference type="NCBI Taxonomy" id="111878"/>
    <lineage>
        <taxon>Eukaryota</taxon>
        <taxon>Metazoa</taxon>
        <taxon>Porifera</taxon>
        <taxon>Hexactinellida</taxon>
        <taxon>Hexasterophora</taxon>
        <taxon>Lyssacinosida</taxon>
        <taxon>Leucopsacidae</taxon>
        <taxon>Oopsacas</taxon>
    </lineage>
</organism>
<dbReference type="FunFam" id="3.40.50.720:FF:000026">
    <property type="entry name" value="Glyoxylate/hydroxypyruvate reductase B"/>
    <property type="match status" value="1"/>
</dbReference>
<dbReference type="Proteomes" id="UP001165289">
    <property type="component" value="Unassembled WGS sequence"/>
</dbReference>
<evidence type="ECO:0000313" key="7">
    <source>
        <dbReference type="Proteomes" id="UP001165289"/>
    </source>
</evidence>
<dbReference type="Pfam" id="PF02826">
    <property type="entry name" value="2-Hacid_dh_C"/>
    <property type="match status" value="1"/>
</dbReference>
<name>A0AAV7JR12_9METZ</name>
<dbReference type="GO" id="GO:0008465">
    <property type="term" value="F:hydroxypyruvate reductase (NADH) activity"/>
    <property type="evidence" value="ECO:0007669"/>
    <property type="project" value="TreeGrafter"/>
</dbReference>
<dbReference type="PROSITE" id="PS00671">
    <property type="entry name" value="D_2_HYDROXYACID_DH_3"/>
    <property type="match status" value="1"/>
</dbReference>
<feature type="domain" description="D-isomer specific 2-hydroxyacid dehydrogenase NAD-binding" evidence="5">
    <location>
        <begin position="121"/>
        <end position="301"/>
    </location>
</feature>
<proteinExistence type="inferred from homology"/>
<dbReference type="GO" id="GO:0030267">
    <property type="term" value="F:glyoxylate reductase (NADPH) activity"/>
    <property type="evidence" value="ECO:0007669"/>
    <property type="project" value="TreeGrafter"/>
</dbReference>
<evidence type="ECO:0000256" key="3">
    <source>
        <dbReference type="RuleBase" id="RU003719"/>
    </source>
</evidence>